<evidence type="ECO:0000256" key="1">
    <source>
        <dbReference type="SAM" id="MobiDB-lite"/>
    </source>
</evidence>
<dbReference type="GO" id="GO:0006893">
    <property type="term" value="P:Golgi to plasma membrane transport"/>
    <property type="evidence" value="ECO:0007669"/>
    <property type="project" value="TreeGrafter"/>
</dbReference>
<dbReference type="GO" id="GO:0005096">
    <property type="term" value="F:GTPase activator activity"/>
    <property type="evidence" value="ECO:0007669"/>
    <property type="project" value="TreeGrafter"/>
</dbReference>
<dbReference type="InterPro" id="IPR036322">
    <property type="entry name" value="WD40_repeat_dom_sf"/>
</dbReference>
<accession>A0AA35W192</accession>
<dbReference type="InterPro" id="IPR015943">
    <property type="entry name" value="WD40/YVTN_repeat-like_dom_sf"/>
</dbReference>
<evidence type="ECO:0000313" key="2">
    <source>
        <dbReference type="EMBL" id="CAI8003564.1"/>
    </source>
</evidence>
<dbReference type="GO" id="GO:0006887">
    <property type="term" value="P:exocytosis"/>
    <property type="evidence" value="ECO:0007669"/>
    <property type="project" value="TreeGrafter"/>
</dbReference>
<proteinExistence type="predicted"/>
<feature type="region of interest" description="Disordered" evidence="1">
    <location>
        <begin position="1"/>
        <end position="21"/>
    </location>
</feature>
<dbReference type="GO" id="GO:0019905">
    <property type="term" value="F:syntaxin binding"/>
    <property type="evidence" value="ECO:0007669"/>
    <property type="project" value="TreeGrafter"/>
</dbReference>
<dbReference type="Gene3D" id="2.130.10.10">
    <property type="entry name" value="YVTN repeat-like/Quinoprotein amine dehydrogenase"/>
    <property type="match status" value="1"/>
</dbReference>
<dbReference type="GO" id="GO:0045159">
    <property type="term" value="F:myosin II binding"/>
    <property type="evidence" value="ECO:0007669"/>
    <property type="project" value="TreeGrafter"/>
</dbReference>
<dbReference type="GO" id="GO:0005886">
    <property type="term" value="C:plasma membrane"/>
    <property type="evidence" value="ECO:0007669"/>
    <property type="project" value="TreeGrafter"/>
</dbReference>
<evidence type="ECO:0000313" key="3">
    <source>
        <dbReference type="Proteomes" id="UP001174909"/>
    </source>
</evidence>
<comment type="caution">
    <text evidence="2">The sequence shown here is derived from an EMBL/GenBank/DDBJ whole genome shotgun (WGS) entry which is preliminary data.</text>
</comment>
<dbReference type="PANTHER" id="PTHR10241">
    <property type="entry name" value="LETHAL 2 GIANT LARVAE PROTEIN"/>
    <property type="match status" value="1"/>
</dbReference>
<feature type="compositionally biased region" description="Polar residues" evidence="1">
    <location>
        <begin position="283"/>
        <end position="295"/>
    </location>
</feature>
<sequence>MTSRQQNHKRQQQKQQQSKRKETLCQRMAGFLKALGLENKPEYAEKIPDTLTDQDFQVHDTFHHGFPSQPSCLAYDPVQKILAVATKHGTVVLLGKPGLEGSFTHPETCCVSQMVFIANKSTLVTSCDNRTLYQWSIADKQPTIRHQLQFTKECPTAMSWTYGSEWLYVGNDASNVHLVHVDNFTLSGYVIHWNNVVDGHNKMRPGDVMAVREHPMDQGKILIAYSSSLLVLWNFKNKCCDKKYSYDPGINHVLTSVSWVGAASSSPLPTAMAASPTGAPRWTINQTKSSNSTSPKQRRGSVRSSTNCRFR</sequence>
<dbReference type="SUPFAM" id="SSF50978">
    <property type="entry name" value="WD40 repeat-like"/>
    <property type="match status" value="1"/>
</dbReference>
<feature type="region of interest" description="Disordered" evidence="1">
    <location>
        <begin position="270"/>
        <end position="311"/>
    </location>
</feature>
<dbReference type="Proteomes" id="UP001174909">
    <property type="component" value="Unassembled WGS sequence"/>
</dbReference>
<dbReference type="GO" id="GO:0005737">
    <property type="term" value="C:cytoplasm"/>
    <property type="evidence" value="ECO:0007669"/>
    <property type="project" value="TreeGrafter"/>
</dbReference>
<feature type="compositionally biased region" description="Polar residues" evidence="1">
    <location>
        <begin position="302"/>
        <end position="311"/>
    </location>
</feature>
<dbReference type="PANTHER" id="PTHR10241:SF25">
    <property type="entry name" value="TOMOSYN, ISOFORM C"/>
    <property type="match status" value="1"/>
</dbReference>
<keyword evidence="3" id="KW-1185">Reference proteome</keyword>
<protein>
    <submittedName>
        <fullName evidence="2">Syntaxin-binding protein 5</fullName>
    </submittedName>
</protein>
<reference evidence="2" key="1">
    <citation type="submission" date="2023-03" db="EMBL/GenBank/DDBJ databases">
        <authorList>
            <person name="Steffen K."/>
            <person name="Cardenas P."/>
        </authorList>
    </citation>
    <scope>NUCLEOTIDE SEQUENCE</scope>
</reference>
<gene>
    <name evidence="2" type="ORF">GBAR_LOCUS3676</name>
</gene>
<feature type="compositionally biased region" description="Basic residues" evidence="1">
    <location>
        <begin position="1"/>
        <end position="12"/>
    </location>
</feature>
<dbReference type="AlphaFoldDB" id="A0AA35W192"/>
<name>A0AA35W192_GEOBA</name>
<dbReference type="EMBL" id="CASHTH010000523">
    <property type="protein sequence ID" value="CAI8003564.1"/>
    <property type="molecule type" value="Genomic_DNA"/>
</dbReference>
<organism evidence="2 3">
    <name type="scientific">Geodia barretti</name>
    <name type="common">Barrett's horny sponge</name>
    <dbReference type="NCBI Taxonomy" id="519541"/>
    <lineage>
        <taxon>Eukaryota</taxon>
        <taxon>Metazoa</taxon>
        <taxon>Porifera</taxon>
        <taxon>Demospongiae</taxon>
        <taxon>Heteroscleromorpha</taxon>
        <taxon>Tetractinellida</taxon>
        <taxon>Astrophorina</taxon>
        <taxon>Geodiidae</taxon>
        <taxon>Geodia</taxon>
    </lineage>
</organism>